<dbReference type="Pfam" id="PF05346">
    <property type="entry name" value="DUF747"/>
    <property type="match status" value="2"/>
</dbReference>
<reference evidence="8" key="1">
    <citation type="submission" date="2022-07" db="EMBL/GenBank/DDBJ databases">
        <title>Phylogenomic reconstructions and comparative analyses of Kickxellomycotina fungi.</title>
        <authorList>
            <person name="Reynolds N.K."/>
            <person name="Stajich J.E."/>
            <person name="Barry K."/>
            <person name="Grigoriev I.V."/>
            <person name="Crous P."/>
            <person name="Smith M.E."/>
        </authorList>
    </citation>
    <scope>NUCLEOTIDE SEQUENCE</scope>
    <source>
        <strain evidence="8">RSA 476</strain>
    </source>
</reference>
<feature type="region of interest" description="Disordered" evidence="6">
    <location>
        <begin position="999"/>
        <end position="1027"/>
    </location>
</feature>
<proteinExistence type="inferred from homology"/>
<feature type="compositionally biased region" description="Polar residues" evidence="6">
    <location>
        <begin position="412"/>
        <end position="428"/>
    </location>
</feature>
<feature type="transmembrane region" description="Helical" evidence="7">
    <location>
        <begin position="1092"/>
        <end position="1116"/>
    </location>
</feature>
<organism evidence="8 9">
    <name type="scientific">Coemansia aciculifera</name>
    <dbReference type="NCBI Taxonomy" id="417176"/>
    <lineage>
        <taxon>Eukaryota</taxon>
        <taxon>Fungi</taxon>
        <taxon>Fungi incertae sedis</taxon>
        <taxon>Zoopagomycota</taxon>
        <taxon>Kickxellomycotina</taxon>
        <taxon>Kickxellomycetes</taxon>
        <taxon>Kickxellales</taxon>
        <taxon>Kickxellaceae</taxon>
        <taxon>Coemansia</taxon>
    </lineage>
</organism>
<dbReference type="Proteomes" id="UP001140074">
    <property type="component" value="Unassembled WGS sequence"/>
</dbReference>
<evidence type="ECO:0000256" key="2">
    <source>
        <dbReference type="ARBA" id="ARBA00008803"/>
    </source>
</evidence>
<dbReference type="PANTHER" id="PTHR13317">
    <property type="entry name" value="TRANSMEMBRANE ANTERIOR POSTERIOR TRANSFORMATION PROTEIN 1 HOMOLOG"/>
    <property type="match status" value="1"/>
</dbReference>
<feature type="region of interest" description="Disordered" evidence="6">
    <location>
        <begin position="66"/>
        <end position="120"/>
    </location>
</feature>
<keyword evidence="3 7" id="KW-0812">Transmembrane</keyword>
<evidence type="ECO:0000313" key="8">
    <source>
        <dbReference type="EMBL" id="KAJ2868435.1"/>
    </source>
</evidence>
<feature type="transmembrane region" description="Helical" evidence="7">
    <location>
        <begin position="654"/>
        <end position="673"/>
    </location>
</feature>
<accession>A0A9W8IPB0</accession>
<feature type="compositionally biased region" description="Low complexity" evidence="6">
    <location>
        <begin position="365"/>
        <end position="380"/>
    </location>
</feature>
<evidence type="ECO:0000256" key="7">
    <source>
        <dbReference type="SAM" id="Phobius"/>
    </source>
</evidence>
<comment type="caution">
    <text evidence="8">The sequence shown here is derived from an EMBL/GenBank/DDBJ whole genome shotgun (WGS) entry which is preliminary data.</text>
</comment>
<feature type="compositionally biased region" description="Basic and acidic residues" evidence="6">
    <location>
        <begin position="91"/>
        <end position="111"/>
    </location>
</feature>
<dbReference type="InterPro" id="IPR008010">
    <property type="entry name" value="Tatp1"/>
</dbReference>
<protein>
    <recommendedName>
        <fullName evidence="10">DUF747-domain-containing protein</fullName>
    </recommendedName>
</protein>
<evidence type="ECO:0000256" key="1">
    <source>
        <dbReference type="ARBA" id="ARBA00004141"/>
    </source>
</evidence>
<keyword evidence="9" id="KW-1185">Reference proteome</keyword>
<feature type="region of interest" description="Disordered" evidence="6">
    <location>
        <begin position="178"/>
        <end position="211"/>
    </location>
</feature>
<dbReference type="AlphaFoldDB" id="A0A9W8IPB0"/>
<dbReference type="GO" id="GO:0005789">
    <property type="term" value="C:endoplasmic reticulum membrane"/>
    <property type="evidence" value="ECO:0007669"/>
    <property type="project" value="TreeGrafter"/>
</dbReference>
<dbReference type="PANTHER" id="PTHR13317:SF4">
    <property type="entry name" value="TRANSMEMBRANE ANTERIOR POSTERIOR TRANSFORMATION PROTEIN 1 HOMOLOG"/>
    <property type="match status" value="1"/>
</dbReference>
<comment type="similarity">
    <text evidence="2">Belongs to the TAPT1 family.</text>
</comment>
<evidence type="ECO:0008006" key="10">
    <source>
        <dbReference type="Google" id="ProtNLM"/>
    </source>
</evidence>
<name>A0A9W8IPB0_9FUNG</name>
<evidence type="ECO:0000313" key="9">
    <source>
        <dbReference type="Proteomes" id="UP001140074"/>
    </source>
</evidence>
<feature type="compositionally biased region" description="Low complexity" evidence="6">
    <location>
        <begin position="1001"/>
        <end position="1013"/>
    </location>
</feature>
<gene>
    <name evidence="8" type="ORF">GGH94_000135</name>
</gene>
<feature type="compositionally biased region" description="Basic residues" evidence="6">
    <location>
        <begin position="80"/>
        <end position="90"/>
    </location>
</feature>
<feature type="region of interest" description="Disordered" evidence="6">
    <location>
        <begin position="405"/>
        <end position="455"/>
    </location>
</feature>
<keyword evidence="4 7" id="KW-1133">Transmembrane helix</keyword>
<feature type="region of interest" description="Disordered" evidence="6">
    <location>
        <begin position="306"/>
        <end position="381"/>
    </location>
</feature>
<sequence>MSTYAGCDERAVDCHTKYGRSHALQGEATSRHYVSGIPATASPRSPLSPLQIQRSGRDLWRETLRSQRHVRRSNSSSSPRHGHQTKLRSRPTKDDSPVRRSLDSQRTEIGRRNYGLGVTESGGDMGNSLYLVSAGDGYPRPMWSDEQLRRARRFSSSHTRGVSCPTLNITRIMRSISVSAGHGGGSSGNGSSRFGPRQARRETGLSGSSSTCAFVELPRQQRRHNAQLDEVTLPVLPTIRSCSGEESQAPSSDSLAYDSTIGSEVLDHQPLRIRTDVRLAPEPSYCLAEGLRRRISVRQREVGTPDFMAQSEAASPLPLEEEEASSQTVISHPSEPPRYHQHHELGSAPHQFVSLPSLSPPPSSGPSTSSSARWSTISAESPHKRYSYSSSAIAEALRNLQSVGKGDFLGDSDSNSVGKGSGDESMTITLKAPRNLGDDGSETADSASGNGSRGDSLGGSLLMGNLAAVQERPDNINMDSFVLSDPPSLRPSSESTEVAIPAVYLDGAASLWDQYVAELESSEFDSNIHLKRQRVSQFMRVPWHVEKLLWFGIAICFDALIYVFSILPAKFVRALLQLSVALFFELPIFIEQACMSSYAQVAIGVLPEAWAQRLVLIGCRAQRLVGQLSGRLDQGATLGGNVVRWLSPTQLFDFYRGLLLIVTCAILCHMDAAQMYHSIRAQSSLKLYFIFSALDIFDRLLSSFGHDVMDALQSTVTDPRSQRWKSGAAHFALAQVYMLVHTLVLFYQVITLNVAVNAYSDQLLALLISNQFVEIKSNVFKKWEKEMLFQVVCADVVERFQEIVFLFIIILRNLAELAGPALSPSTGAVVPTAQAPVSFDSATPSAFGPLLPSWISIPLLNRILTPVFMVLGTEILIDWIKHAFITKLNWIRPEIYSHYIDILSRDLACSKAGVRARGIPPPAASAFGGDPLATTAPKDDEKIGAQELHSGVSGNDQQQQHSVRGSLTVTSPRSSSILIHAALKVFTWAKANIFAESREMPATATDPTPTSTPAKRRRGHQRTQSVTQPQLFVEQSTRVARRLGLSPMPLACLIMLMLMQVLHILASSSSASTSRHQAANGSSGYSQLLSMAAGWSVLDILGWLILGLIAYALIVWTKLAFANRLMHFAWTKYHAFELRTKHDADRESPPACLKRFDDSTKRLDRDSFVEVGKLIGKERSEVEWEKQRPKWTLDNIERYSLFKSRIP</sequence>
<feature type="compositionally biased region" description="Basic and acidic residues" evidence="6">
    <location>
        <begin position="335"/>
        <end position="345"/>
    </location>
</feature>
<dbReference type="EMBL" id="JANBUY010000003">
    <property type="protein sequence ID" value="KAJ2868435.1"/>
    <property type="molecule type" value="Genomic_DNA"/>
</dbReference>
<comment type="subcellular location">
    <subcellularLocation>
        <location evidence="1">Membrane</location>
        <topology evidence="1">Multi-pass membrane protein</topology>
    </subcellularLocation>
</comment>
<evidence type="ECO:0000256" key="6">
    <source>
        <dbReference type="SAM" id="MobiDB-lite"/>
    </source>
</evidence>
<evidence type="ECO:0000256" key="5">
    <source>
        <dbReference type="ARBA" id="ARBA00023136"/>
    </source>
</evidence>
<feature type="transmembrane region" description="Helical" evidence="7">
    <location>
        <begin position="728"/>
        <end position="750"/>
    </location>
</feature>
<evidence type="ECO:0000256" key="4">
    <source>
        <dbReference type="ARBA" id="ARBA00022989"/>
    </source>
</evidence>
<keyword evidence="5 7" id="KW-0472">Membrane</keyword>
<feature type="transmembrane region" description="Helical" evidence="7">
    <location>
        <begin position="1048"/>
        <end position="1066"/>
    </location>
</feature>
<feature type="transmembrane region" description="Helical" evidence="7">
    <location>
        <begin position="548"/>
        <end position="567"/>
    </location>
</feature>
<evidence type="ECO:0000256" key="3">
    <source>
        <dbReference type="ARBA" id="ARBA00022692"/>
    </source>
</evidence>